<organism evidence="1 2">
    <name type="scientific">Cricetulus griseus</name>
    <name type="common">Chinese hamster</name>
    <name type="synonym">Cricetulus barabensis griseus</name>
    <dbReference type="NCBI Taxonomy" id="10029"/>
    <lineage>
        <taxon>Eukaryota</taxon>
        <taxon>Metazoa</taxon>
        <taxon>Chordata</taxon>
        <taxon>Craniata</taxon>
        <taxon>Vertebrata</taxon>
        <taxon>Euteleostomi</taxon>
        <taxon>Mammalia</taxon>
        <taxon>Eutheria</taxon>
        <taxon>Euarchontoglires</taxon>
        <taxon>Glires</taxon>
        <taxon>Rodentia</taxon>
        <taxon>Myomorpha</taxon>
        <taxon>Muroidea</taxon>
        <taxon>Cricetidae</taxon>
        <taxon>Cricetinae</taxon>
        <taxon>Cricetulus</taxon>
    </lineage>
</organism>
<accession>G3H5M4</accession>
<dbReference type="InParanoid" id="G3H5M4"/>
<dbReference type="AlphaFoldDB" id="G3H5M4"/>
<name>G3H5M4_CRIGR</name>
<reference evidence="2" key="1">
    <citation type="journal article" date="2011" name="Nat. Biotechnol.">
        <title>The genomic sequence of the Chinese hamster ovary (CHO)-K1 cell line.</title>
        <authorList>
            <person name="Xu X."/>
            <person name="Nagarajan H."/>
            <person name="Lewis N.E."/>
            <person name="Pan S."/>
            <person name="Cai Z."/>
            <person name="Liu X."/>
            <person name="Chen W."/>
            <person name="Xie M."/>
            <person name="Wang W."/>
            <person name="Hammond S."/>
            <person name="Andersen M.R."/>
            <person name="Neff N."/>
            <person name="Passarelli B."/>
            <person name="Koh W."/>
            <person name="Fan H.C."/>
            <person name="Wang J."/>
            <person name="Gui Y."/>
            <person name="Lee K.H."/>
            <person name="Betenbaugh M.J."/>
            <person name="Quake S.R."/>
            <person name="Famili I."/>
            <person name="Palsson B.O."/>
            <person name="Wang J."/>
        </authorList>
    </citation>
    <scope>NUCLEOTIDE SEQUENCE [LARGE SCALE GENOMIC DNA]</scope>
    <source>
        <strain evidence="2">CHO K1 cell line</strain>
    </source>
</reference>
<evidence type="ECO:0000313" key="2">
    <source>
        <dbReference type="Proteomes" id="UP000001075"/>
    </source>
</evidence>
<proteinExistence type="predicted"/>
<protein>
    <submittedName>
        <fullName evidence="1">Uncharacterized protein</fullName>
    </submittedName>
</protein>
<gene>
    <name evidence="1" type="ORF">I79_005609</name>
</gene>
<dbReference type="Proteomes" id="UP000001075">
    <property type="component" value="Unassembled WGS sequence"/>
</dbReference>
<evidence type="ECO:0000313" key="1">
    <source>
        <dbReference type="EMBL" id="EGW11672.1"/>
    </source>
</evidence>
<dbReference type="EMBL" id="JH000162">
    <property type="protein sequence ID" value="EGW11672.1"/>
    <property type="molecule type" value="Genomic_DNA"/>
</dbReference>
<sequence length="58" mass="6404">MVLVALHSAQKTGERSGGTQIIQALSTQAFPRNQKKLAMVVHICIRSTQETEARELKV</sequence>